<dbReference type="RefSeq" id="WP_114512999.1">
    <property type="nucleotide sequence ID" value="NZ_QPMK01000030.1"/>
</dbReference>
<dbReference type="PANTHER" id="PTHR21485">
    <property type="entry name" value="HAD SUPERFAMILY MEMBERS CMAS AND KDSC"/>
    <property type="match status" value="1"/>
</dbReference>
<protein>
    <submittedName>
        <fullName evidence="1">Acylneuraminate cytidylyltransferase family protein</fullName>
    </submittedName>
</protein>
<dbReference type="EMBL" id="QPMK01000030">
    <property type="protein sequence ID" value="RDD64096.1"/>
    <property type="molecule type" value="Genomic_DNA"/>
</dbReference>
<gene>
    <name evidence="1" type="ORF">DU478_21975</name>
</gene>
<dbReference type="PANTHER" id="PTHR21485:SF3">
    <property type="entry name" value="N-ACYLNEURAMINATE CYTIDYLYLTRANSFERASE"/>
    <property type="match status" value="1"/>
</dbReference>
<dbReference type="CDD" id="cd02513">
    <property type="entry name" value="CMP-NeuAc_Synthase"/>
    <property type="match status" value="1"/>
</dbReference>
<dbReference type="OrthoDB" id="9805604at2"/>
<proteinExistence type="predicted"/>
<dbReference type="GO" id="GO:0008781">
    <property type="term" value="F:N-acylneuraminate cytidylyltransferase activity"/>
    <property type="evidence" value="ECO:0007669"/>
    <property type="project" value="TreeGrafter"/>
</dbReference>
<organism evidence="1 2">
    <name type="scientific">Thalassococcus profundi</name>
    <dbReference type="NCBI Taxonomy" id="2282382"/>
    <lineage>
        <taxon>Bacteria</taxon>
        <taxon>Pseudomonadati</taxon>
        <taxon>Pseudomonadota</taxon>
        <taxon>Alphaproteobacteria</taxon>
        <taxon>Rhodobacterales</taxon>
        <taxon>Roseobacteraceae</taxon>
        <taxon>Thalassococcus</taxon>
    </lineage>
</organism>
<dbReference type="Gene3D" id="3.90.550.10">
    <property type="entry name" value="Spore Coat Polysaccharide Biosynthesis Protein SpsA, Chain A"/>
    <property type="match status" value="1"/>
</dbReference>
<dbReference type="InterPro" id="IPR029044">
    <property type="entry name" value="Nucleotide-diphossugar_trans"/>
</dbReference>
<evidence type="ECO:0000313" key="2">
    <source>
        <dbReference type="Proteomes" id="UP000253977"/>
    </source>
</evidence>
<keyword evidence="1" id="KW-0808">Transferase</keyword>
<evidence type="ECO:0000313" key="1">
    <source>
        <dbReference type="EMBL" id="RDD64096.1"/>
    </source>
</evidence>
<reference evidence="1 2" key="1">
    <citation type="submission" date="2018-07" db="EMBL/GenBank/DDBJ databases">
        <title>Thalassococcus profundi sp. nov., a marine bacterium isolated from deep seawater of Okinawa Trough.</title>
        <authorList>
            <person name="Yu M."/>
        </authorList>
    </citation>
    <scope>NUCLEOTIDE SEQUENCE [LARGE SCALE GENOMIC DNA]</scope>
    <source>
        <strain evidence="1 2">WRAS1</strain>
    </source>
</reference>
<dbReference type="Proteomes" id="UP000253977">
    <property type="component" value="Unassembled WGS sequence"/>
</dbReference>
<keyword evidence="1" id="KW-0548">Nucleotidyltransferase</keyword>
<comment type="caution">
    <text evidence="1">The sequence shown here is derived from an EMBL/GenBank/DDBJ whole genome shotgun (WGS) entry which is preliminary data.</text>
</comment>
<dbReference type="InterPro" id="IPR003329">
    <property type="entry name" value="Cytidylyl_trans"/>
</dbReference>
<name>A0A369TMD1_9RHOB</name>
<dbReference type="InterPro" id="IPR050793">
    <property type="entry name" value="CMP-NeuNAc_synthase"/>
</dbReference>
<keyword evidence="2" id="KW-1185">Reference proteome</keyword>
<accession>A0A369TMD1</accession>
<sequence>MSENLLVNCFLPCRKGSERVPRKNIKPFAGFENGLIEIKLRQLIRSERVGRIYLSTNDDEILDYAATLDTDRIVPHKRCEELSSSQTSTDELVAHALDLIGEGDIMWTHVTSPFVTSVSYDAIVARYQAALAEGYDSLMTTSVIHGFIWDEHGPLNYDRSVEKWPRTQTLPTLHEINSAAFIAPAHVYRTQDDRIGLKPYKYGMEKIEGMDIDWPHDFQIAESMVLQGIAAV</sequence>
<dbReference type="Pfam" id="PF02348">
    <property type="entry name" value="CTP_transf_3"/>
    <property type="match status" value="1"/>
</dbReference>
<dbReference type="SUPFAM" id="SSF53448">
    <property type="entry name" value="Nucleotide-diphospho-sugar transferases"/>
    <property type="match status" value="1"/>
</dbReference>
<dbReference type="AlphaFoldDB" id="A0A369TMD1"/>